<evidence type="ECO:0000256" key="1">
    <source>
        <dbReference type="SAM" id="MobiDB-lite"/>
    </source>
</evidence>
<feature type="compositionally biased region" description="Low complexity" evidence="1">
    <location>
        <begin position="284"/>
        <end position="304"/>
    </location>
</feature>
<feature type="compositionally biased region" description="Basic and acidic residues" evidence="1">
    <location>
        <begin position="256"/>
        <end position="265"/>
    </location>
</feature>
<dbReference type="GO" id="GO:0006808">
    <property type="term" value="P:regulation of nitrogen utilization"/>
    <property type="evidence" value="ECO:0007669"/>
    <property type="project" value="TreeGrafter"/>
</dbReference>
<dbReference type="PANTHER" id="PTHR28014">
    <property type="entry name" value="NEGATIVE REGULATOR OF RAS-CAMP PATHWAY"/>
    <property type="match status" value="1"/>
</dbReference>
<evidence type="ECO:0000313" key="3">
    <source>
        <dbReference type="Proteomes" id="UP000008370"/>
    </source>
</evidence>
<feature type="compositionally biased region" description="Basic and acidic residues" evidence="1">
    <location>
        <begin position="322"/>
        <end position="350"/>
    </location>
</feature>
<feature type="compositionally biased region" description="Low complexity" evidence="1">
    <location>
        <begin position="94"/>
        <end position="121"/>
    </location>
</feature>
<name>K5WHW2_PHACS</name>
<dbReference type="KEGG" id="pco:PHACADRAFT_253199"/>
<dbReference type="Proteomes" id="UP000008370">
    <property type="component" value="Unassembled WGS sequence"/>
</dbReference>
<feature type="compositionally biased region" description="Low complexity" evidence="1">
    <location>
        <begin position="501"/>
        <end position="511"/>
    </location>
</feature>
<feature type="region of interest" description="Disordered" evidence="1">
    <location>
        <begin position="1"/>
        <end position="350"/>
    </location>
</feature>
<organism evidence="2 3">
    <name type="scientific">Phanerochaete carnosa (strain HHB-10118-sp)</name>
    <name type="common">White-rot fungus</name>
    <name type="synonym">Peniophora carnosa</name>
    <dbReference type="NCBI Taxonomy" id="650164"/>
    <lineage>
        <taxon>Eukaryota</taxon>
        <taxon>Fungi</taxon>
        <taxon>Dikarya</taxon>
        <taxon>Basidiomycota</taxon>
        <taxon>Agaricomycotina</taxon>
        <taxon>Agaricomycetes</taxon>
        <taxon>Polyporales</taxon>
        <taxon>Phanerochaetaceae</taxon>
        <taxon>Phanerochaete</taxon>
    </lineage>
</organism>
<feature type="compositionally biased region" description="Polar residues" evidence="1">
    <location>
        <begin position="386"/>
        <end position="399"/>
    </location>
</feature>
<dbReference type="AlphaFoldDB" id="K5WHW2"/>
<dbReference type="PANTHER" id="PTHR28014:SF1">
    <property type="entry name" value="NEGATIVE REGULATOR OF RAS-CAMP PATHWAY"/>
    <property type="match status" value="1"/>
</dbReference>
<dbReference type="InParanoid" id="K5WHW2"/>
<dbReference type="GO" id="GO:0005737">
    <property type="term" value="C:cytoplasm"/>
    <property type="evidence" value="ECO:0007669"/>
    <property type="project" value="TreeGrafter"/>
</dbReference>
<feature type="compositionally biased region" description="Acidic residues" evidence="1">
    <location>
        <begin position="451"/>
        <end position="463"/>
    </location>
</feature>
<evidence type="ECO:0000313" key="2">
    <source>
        <dbReference type="EMBL" id="EKM58709.1"/>
    </source>
</evidence>
<dbReference type="OrthoDB" id="515401at2759"/>
<dbReference type="HOGENOM" id="CLU_016385_0_0_1"/>
<feature type="compositionally biased region" description="Pro residues" evidence="1">
    <location>
        <begin position="56"/>
        <end position="65"/>
    </location>
</feature>
<dbReference type="GeneID" id="18915700"/>
<dbReference type="STRING" id="650164.K5WHW2"/>
<sequence>MVPGSGSGTARPSPAQSATPTVTLLHPKPQPALPMVQLPSTPPNVGAPRVVVVNPTPHPTPPATPHPSHTTTFSGPAPTHLAPPVRPALTMYQAAPPAVSRPTTAAASSSSSNPDAPGANPEKTSAAVPPHAATVQSRNDETLKPSDRRFFLQTAESPDRESPDARATGPRRPAGAPEPSPSNSATSSRSNVKSDVPAPKRAMSKPNVRRGKEVSRLATVRAGKAAAQRPAVQKRAIEPRKTTFNIGSVSSNSTNRDGKSTEIRSPEPQQSKAVPKPRPPSPAKQPAAAPARKGLVMSISSEYTTDSDDESEWADDNSNNSADEKEKERQREETRLREAAEEAQRQRDLFAKVPKRSYSSLNRTKSGLLSQLLKPDPTIFPANHPYRTSYSSQDMTQLAKQGGRLPPTSHLTSRSSIAVPLATQITPLTAQVSPSDGTNQPYRPKGRPEGAEMETDSEDDQDNDIQVSRSLAQQKLAALASPSRRRTADQVPQQQPPPQPRAAQPTVATPQVPVRNQRVAGLTAAVTAPIPLGHPYNLPAPAPPMTPRTTRRKMLATELSESLRRNLLWERQVSKLNLTSGARRGGLVGSRLQPMTAVNPEQQGGGSNSGQRTPVDEQEQRRLAAKARTRSWADDYHYAGW</sequence>
<feature type="region of interest" description="Disordered" evidence="1">
    <location>
        <begin position="383"/>
        <end position="513"/>
    </location>
</feature>
<feature type="compositionally biased region" description="Polar residues" evidence="1">
    <location>
        <begin position="8"/>
        <end position="22"/>
    </location>
</feature>
<feature type="compositionally biased region" description="Acidic residues" evidence="1">
    <location>
        <begin position="305"/>
        <end position="315"/>
    </location>
</feature>
<accession>K5WHW2</accession>
<dbReference type="RefSeq" id="XP_007394007.1">
    <property type="nucleotide sequence ID" value="XM_007393945.1"/>
</dbReference>
<dbReference type="GO" id="GO:0031930">
    <property type="term" value="P:mitochondria-nucleus signaling pathway"/>
    <property type="evidence" value="ECO:0007669"/>
    <property type="project" value="TreeGrafter"/>
</dbReference>
<protein>
    <submittedName>
        <fullName evidence="2">Uncharacterized protein</fullName>
    </submittedName>
</protein>
<feature type="compositionally biased region" description="Low complexity" evidence="1">
    <location>
        <begin position="471"/>
        <end position="480"/>
    </location>
</feature>
<feature type="compositionally biased region" description="Polar residues" evidence="1">
    <location>
        <begin position="423"/>
        <end position="441"/>
    </location>
</feature>
<keyword evidence="3" id="KW-1185">Reference proteome</keyword>
<dbReference type="GO" id="GO:0000122">
    <property type="term" value="P:negative regulation of transcription by RNA polymerase II"/>
    <property type="evidence" value="ECO:0007669"/>
    <property type="project" value="TreeGrafter"/>
</dbReference>
<gene>
    <name evidence="2" type="ORF">PHACADRAFT_253199</name>
</gene>
<dbReference type="InterPro" id="IPR053043">
    <property type="entry name" value="Ras-cAMP_regulatory"/>
</dbReference>
<feature type="compositionally biased region" description="Polar residues" evidence="1">
    <location>
        <begin position="242"/>
        <end position="255"/>
    </location>
</feature>
<dbReference type="EMBL" id="JH930470">
    <property type="protein sequence ID" value="EKM58709.1"/>
    <property type="molecule type" value="Genomic_DNA"/>
</dbReference>
<reference evidence="2 3" key="1">
    <citation type="journal article" date="2012" name="BMC Genomics">
        <title>Comparative genomics of the white-rot fungi, Phanerochaete carnosa and P. chrysosporium, to elucidate the genetic basis of the distinct wood types they colonize.</title>
        <authorList>
            <person name="Suzuki H."/>
            <person name="MacDonald J."/>
            <person name="Syed K."/>
            <person name="Salamov A."/>
            <person name="Hori C."/>
            <person name="Aerts A."/>
            <person name="Henrissat B."/>
            <person name="Wiebenga A."/>
            <person name="vanKuyk P.A."/>
            <person name="Barry K."/>
            <person name="Lindquist E."/>
            <person name="LaButti K."/>
            <person name="Lapidus A."/>
            <person name="Lucas S."/>
            <person name="Coutinho P."/>
            <person name="Gong Y."/>
            <person name="Samejima M."/>
            <person name="Mahadevan R."/>
            <person name="Abou-Zaid M."/>
            <person name="de Vries R.P."/>
            <person name="Igarashi K."/>
            <person name="Yadav J.S."/>
            <person name="Grigoriev I.V."/>
            <person name="Master E.R."/>
        </authorList>
    </citation>
    <scope>NUCLEOTIDE SEQUENCE [LARGE SCALE GENOMIC DNA]</scope>
    <source>
        <strain evidence="2 3">HHB-10118-sp</strain>
    </source>
</reference>
<proteinExistence type="predicted"/>
<feature type="compositionally biased region" description="Basic and acidic residues" evidence="1">
    <location>
        <begin position="138"/>
        <end position="150"/>
    </location>
</feature>
<feature type="compositionally biased region" description="Low complexity" evidence="1">
    <location>
        <begin position="165"/>
        <end position="194"/>
    </location>
</feature>
<feature type="region of interest" description="Disordered" evidence="1">
    <location>
        <begin position="582"/>
        <end position="629"/>
    </location>
</feature>